<feature type="transmembrane region" description="Helical" evidence="7">
    <location>
        <begin position="200"/>
        <end position="223"/>
    </location>
</feature>
<evidence type="ECO:0000313" key="8">
    <source>
        <dbReference type="EMBL" id="SDE95960.1"/>
    </source>
</evidence>
<dbReference type="InterPro" id="IPR002771">
    <property type="entry name" value="Multi_antbiot-R_MarC"/>
</dbReference>
<evidence type="ECO:0000256" key="5">
    <source>
        <dbReference type="ARBA" id="ARBA00022989"/>
    </source>
</evidence>
<keyword evidence="3" id="KW-1003">Cell membrane</keyword>
<keyword evidence="6 7" id="KW-0472">Membrane</keyword>
<protein>
    <recommendedName>
        <fullName evidence="7">UPF0056 membrane protein</fullName>
    </recommendedName>
</protein>
<evidence type="ECO:0000256" key="4">
    <source>
        <dbReference type="ARBA" id="ARBA00022692"/>
    </source>
</evidence>
<dbReference type="EMBL" id="LT629690">
    <property type="protein sequence ID" value="SDE95960.1"/>
    <property type="molecule type" value="Genomic_DNA"/>
</dbReference>
<dbReference type="Proteomes" id="UP000182427">
    <property type="component" value="Chromosome I"/>
</dbReference>
<reference evidence="8 9" key="1">
    <citation type="submission" date="2016-10" db="EMBL/GenBank/DDBJ databases">
        <authorList>
            <person name="de Groot N.N."/>
        </authorList>
    </citation>
    <scope>NUCLEOTIDE SEQUENCE [LARGE SCALE GENOMIC DNA]</scope>
    <source>
        <strain evidence="8 9">GAS232</strain>
    </source>
</reference>
<evidence type="ECO:0000313" key="9">
    <source>
        <dbReference type="Proteomes" id="UP000182427"/>
    </source>
</evidence>
<dbReference type="RefSeq" id="WP_083344130.1">
    <property type="nucleotide sequence ID" value="NZ_LT629690.1"/>
</dbReference>
<organism evidence="8 9">
    <name type="scientific">Terriglobus roseus</name>
    <dbReference type="NCBI Taxonomy" id="392734"/>
    <lineage>
        <taxon>Bacteria</taxon>
        <taxon>Pseudomonadati</taxon>
        <taxon>Acidobacteriota</taxon>
        <taxon>Terriglobia</taxon>
        <taxon>Terriglobales</taxon>
        <taxon>Acidobacteriaceae</taxon>
        <taxon>Terriglobus</taxon>
    </lineage>
</organism>
<gene>
    <name evidence="8" type="ORF">SAMN05444167_0929</name>
</gene>
<comment type="subcellular location">
    <subcellularLocation>
        <location evidence="1 7">Cell membrane</location>
        <topology evidence="1 7">Multi-pass membrane protein</topology>
    </subcellularLocation>
</comment>
<evidence type="ECO:0000256" key="1">
    <source>
        <dbReference type="ARBA" id="ARBA00004651"/>
    </source>
</evidence>
<dbReference type="AlphaFoldDB" id="A0A1G7H696"/>
<evidence type="ECO:0000256" key="6">
    <source>
        <dbReference type="ARBA" id="ARBA00023136"/>
    </source>
</evidence>
<keyword evidence="5 7" id="KW-1133">Transmembrane helix</keyword>
<comment type="caution">
    <text evidence="7">Lacks conserved residue(s) required for the propagation of feature annotation.</text>
</comment>
<accession>A0A1G7H696</accession>
<proteinExistence type="inferred from homology"/>
<keyword evidence="4 7" id="KW-0812">Transmembrane</keyword>
<feature type="transmembrane region" description="Helical" evidence="7">
    <location>
        <begin position="155"/>
        <end position="180"/>
    </location>
</feature>
<dbReference type="GO" id="GO:0005886">
    <property type="term" value="C:plasma membrane"/>
    <property type="evidence" value="ECO:0007669"/>
    <property type="project" value="UniProtKB-SubCell"/>
</dbReference>
<dbReference type="PANTHER" id="PTHR33508">
    <property type="entry name" value="UPF0056 MEMBRANE PROTEIN YHCE"/>
    <property type="match status" value="1"/>
</dbReference>
<feature type="transmembrane region" description="Helical" evidence="7">
    <location>
        <begin position="74"/>
        <end position="91"/>
    </location>
</feature>
<evidence type="ECO:0000256" key="3">
    <source>
        <dbReference type="ARBA" id="ARBA00022475"/>
    </source>
</evidence>
<evidence type="ECO:0000256" key="2">
    <source>
        <dbReference type="ARBA" id="ARBA00009784"/>
    </source>
</evidence>
<dbReference type="PANTHER" id="PTHR33508:SF1">
    <property type="entry name" value="UPF0056 MEMBRANE PROTEIN YHCE"/>
    <property type="match status" value="1"/>
</dbReference>
<sequence length="225" mass="24032">MRVWNSFLIGLSALLPLINPLGSALVFLGLVGDVPSVDFKALARKIAINNVIFLGIFELLGSAILNFFGISLPIVQVSGGVVIAAIGWSVLNEQDSQATTNSKREEAQLTAGHAMVDLHEKAFYPFTFPVTSGPGTLVVLLTLSARFSTGDRSVMVLRHIGLFIAIVVLSAAVYFCYAYASKITKAISPSTAHGILRVIAFILLCIGVQIAWNGLSTLLLSVLHH</sequence>
<dbReference type="Pfam" id="PF01914">
    <property type="entry name" value="MarC"/>
    <property type="match status" value="1"/>
</dbReference>
<dbReference type="OrthoDB" id="21094at2"/>
<feature type="transmembrane region" description="Helical" evidence="7">
    <location>
        <begin position="122"/>
        <end position="143"/>
    </location>
</feature>
<name>A0A1G7H696_9BACT</name>
<evidence type="ECO:0000256" key="7">
    <source>
        <dbReference type="RuleBase" id="RU362048"/>
    </source>
</evidence>
<comment type="similarity">
    <text evidence="2 7">Belongs to the UPF0056 (MarC) family.</text>
</comment>
<keyword evidence="9" id="KW-1185">Reference proteome</keyword>